<protein>
    <submittedName>
        <fullName evidence="1">Uncharacterized protein</fullName>
    </submittedName>
</protein>
<dbReference type="RefSeq" id="WP_162475577.1">
    <property type="nucleotide sequence ID" value="NZ_LJAM02000506.1"/>
</dbReference>
<keyword evidence="2" id="KW-1185">Reference proteome</keyword>
<dbReference type="EMBL" id="LJAM02000506">
    <property type="protein sequence ID" value="RAP69987.1"/>
    <property type="molecule type" value="Genomic_DNA"/>
</dbReference>
<comment type="caution">
    <text evidence="1">The sequence shown here is derived from an EMBL/GenBank/DDBJ whole genome shotgun (WGS) entry which is preliminary data.</text>
</comment>
<gene>
    <name evidence="1" type="ORF">ACZ87_03217</name>
</gene>
<proteinExistence type="predicted"/>
<dbReference type="AlphaFoldDB" id="A0A328THA2"/>
<dbReference type="Proteomes" id="UP000244334">
    <property type="component" value="Unassembled WGS sequence"/>
</dbReference>
<reference evidence="1" key="1">
    <citation type="submission" date="2018-04" db="EMBL/GenBank/DDBJ databases">
        <title>Genomes of the Obligate Erwinia dacicola and Facultative Enterobacter sp. OLF Endosymbionts of the Olive Fruit fly, Bactrocera oleae.</title>
        <authorList>
            <person name="Estes A.M."/>
            <person name="Hearn D.J."/>
            <person name="Agarwal S."/>
            <person name="Pierson E.A."/>
            <person name="Dunning-Hotopp J.C."/>
        </authorList>
    </citation>
    <scope>NUCLEOTIDE SEQUENCE [LARGE SCALE GENOMIC DNA]</scope>
    <source>
        <strain evidence="1">Oroville</strain>
    </source>
</reference>
<accession>A0A328THA2</accession>
<evidence type="ECO:0000313" key="1">
    <source>
        <dbReference type="EMBL" id="RAP69987.1"/>
    </source>
</evidence>
<evidence type="ECO:0000313" key="2">
    <source>
        <dbReference type="Proteomes" id="UP000244334"/>
    </source>
</evidence>
<sequence length="63" mass="6986">MLKFDRSLKEASSFLVLAKNAAKQAILIGLLLDFGVIKSLILIEDFVKLAYASCKKTPLRALF</sequence>
<name>A0A328THA2_9GAMM</name>
<organism evidence="1 2">
    <name type="scientific">Candidatus Erwinia dacicola</name>
    <dbReference type="NCBI Taxonomy" id="252393"/>
    <lineage>
        <taxon>Bacteria</taxon>
        <taxon>Pseudomonadati</taxon>
        <taxon>Pseudomonadota</taxon>
        <taxon>Gammaproteobacteria</taxon>
        <taxon>Enterobacterales</taxon>
        <taxon>Erwiniaceae</taxon>
        <taxon>Erwinia</taxon>
    </lineage>
</organism>